<dbReference type="InterPro" id="IPR036855">
    <property type="entry name" value="Znf_CCCH_sf"/>
</dbReference>
<evidence type="ECO:0000256" key="5">
    <source>
        <dbReference type="PROSITE-ProRule" id="PRU00723"/>
    </source>
</evidence>
<keyword evidence="1 5" id="KW-0479">Metal-binding</keyword>
<protein>
    <recommendedName>
        <fullName evidence="7">C3H1-type domain-containing protein</fullName>
    </recommendedName>
</protein>
<evidence type="ECO:0000313" key="8">
    <source>
        <dbReference type="EMBL" id="KAK5952928.1"/>
    </source>
</evidence>
<comment type="caution">
    <text evidence="8">The sequence shown here is derived from an EMBL/GenBank/DDBJ whole genome shotgun (WGS) entry which is preliminary data.</text>
</comment>
<dbReference type="AlphaFoldDB" id="A0AAN8EJM2"/>
<dbReference type="Proteomes" id="UP001316803">
    <property type="component" value="Unassembled WGS sequence"/>
</dbReference>
<feature type="region of interest" description="Disordered" evidence="6">
    <location>
        <begin position="231"/>
        <end position="277"/>
    </location>
</feature>
<feature type="compositionally biased region" description="Polar residues" evidence="6">
    <location>
        <begin position="181"/>
        <end position="194"/>
    </location>
</feature>
<feature type="region of interest" description="Disordered" evidence="6">
    <location>
        <begin position="324"/>
        <end position="380"/>
    </location>
</feature>
<feature type="region of interest" description="Disordered" evidence="6">
    <location>
        <begin position="439"/>
        <end position="530"/>
    </location>
</feature>
<evidence type="ECO:0000259" key="7">
    <source>
        <dbReference type="PROSITE" id="PS50103"/>
    </source>
</evidence>
<dbReference type="EMBL" id="JAKLMC020000013">
    <property type="protein sequence ID" value="KAK5952928.1"/>
    <property type="molecule type" value="Genomic_DNA"/>
</dbReference>
<proteinExistence type="predicted"/>
<dbReference type="SUPFAM" id="SSF90229">
    <property type="entry name" value="CCCH zinc finger"/>
    <property type="match status" value="1"/>
</dbReference>
<feature type="zinc finger region" description="C3H1-type" evidence="5">
    <location>
        <begin position="67"/>
        <end position="94"/>
    </location>
</feature>
<organism evidence="8 9">
    <name type="scientific">Knufia fluminis</name>
    <dbReference type="NCBI Taxonomy" id="191047"/>
    <lineage>
        <taxon>Eukaryota</taxon>
        <taxon>Fungi</taxon>
        <taxon>Dikarya</taxon>
        <taxon>Ascomycota</taxon>
        <taxon>Pezizomycotina</taxon>
        <taxon>Eurotiomycetes</taxon>
        <taxon>Chaetothyriomycetidae</taxon>
        <taxon>Chaetothyriales</taxon>
        <taxon>Trichomeriaceae</taxon>
        <taxon>Knufia</taxon>
    </lineage>
</organism>
<dbReference type="Pfam" id="PF00642">
    <property type="entry name" value="zf-CCCH"/>
    <property type="match status" value="1"/>
</dbReference>
<evidence type="ECO:0000256" key="1">
    <source>
        <dbReference type="ARBA" id="ARBA00022723"/>
    </source>
</evidence>
<keyword evidence="3 5" id="KW-0863">Zinc-finger</keyword>
<dbReference type="Pfam" id="PF18044">
    <property type="entry name" value="zf-CCCH_4"/>
    <property type="match status" value="1"/>
</dbReference>
<evidence type="ECO:0000256" key="4">
    <source>
        <dbReference type="ARBA" id="ARBA00022833"/>
    </source>
</evidence>
<feature type="domain" description="C3H1-type" evidence="7">
    <location>
        <begin position="38"/>
        <end position="65"/>
    </location>
</feature>
<dbReference type="InterPro" id="IPR000571">
    <property type="entry name" value="Znf_CCCH"/>
</dbReference>
<dbReference type="GO" id="GO:0061630">
    <property type="term" value="F:ubiquitin protein ligase activity"/>
    <property type="evidence" value="ECO:0007669"/>
    <property type="project" value="InterPro"/>
</dbReference>
<feature type="domain" description="C3H1-type" evidence="7">
    <location>
        <begin position="67"/>
        <end position="94"/>
    </location>
</feature>
<feature type="compositionally biased region" description="Basic and acidic residues" evidence="6">
    <location>
        <begin position="325"/>
        <end position="359"/>
    </location>
</feature>
<dbReference type="Gene3D" id="4.10.1000.10">
    <property type="entry name" value="Zinc finger, CCCH-type"/>
    <property type="match status" value="2"/>
</dbReference>
<dbReference type="InterPro" id="IPR041367">
    <property type="entry name" value="Znf-CCCH_4"/>
</dbReference>
<feature type="region of interest" description="Disordered" evidence="6">
    <location>
        <begin position="1"/>
        <end position="40"/>
    </location>
</feature>
<dbReference type="PANTHER" id="PTHR11224:SF10">
    <property type="entry name" value="IP09428P-RELATED"/>
    <property type="match status" value="1"/>
</dbReference>
<dbReference type="GO" id="GO:0008270">
    <property type="term" value="F:zinc ion binding"/>
    <property type="evidence" value="ECO:0007669"/>
    <property type="project" value="UniProtKB-KW"/>
</dbReference>
<feature type="compositionally biased region" description="Polar residues" evidence="6">
    <location>
        <begin position="260"/>
        <end position="277"/>
    </location>
</feature>
<dbReference type="PANTHER" id="PTHR11224">
    <property type="entry name" value="MAKORIN-RELATED"/>
    <property type="match status" value="1"/>
</dbReference>
<feature type="zinc finger region" description="C3H1-type" evidence="5">
    <location>
        <begin position="38"/>
        <end position="65"/>
    </location>
</feature>
<reference evidence="8 9" key="1">
    <citation type="submission" date="2022-12" db="EMBL/GenBank/DDBJ databases">
        <title>Genomic features and morphological characterization of a novel Knufia sp. strain isolated from spacecraft assembly facility.</title>
        <authorList>
            <person name="Teixeira M."/>
            <person name="Chander A.M."/>
            <person name="Stajich J.E."/>
            <person name="Venkateswaran K."/>
        </authorList>
    </citation>
    <scope>NUCLEOTIDE SEQUENCE [LARGE SCALE GENOMIC DNA]</scope>
    <source>
        <strain evidence="8 9">FJI-L2-BK-P2</strain>
    </source>
</reference>
<keyword evidence="2" id="KW-0677">Repeat</keyword>
<evidence type="ECO:0000313" key="9">
    <source>
        <dbReference type="Proteomes" id="UP001316803"/>
    </source>
</evidence>
<evidence type="ECO:0000256" key="2">
    <source>
        <dbReference type="ARBA" id="ARBA00022737"/>
    </source>
</evidence>
<feature type="compositionally biased region" description="Polar residues" evidence="6">
    <location>
        <begin position="496"/>
        <end position="513"/>
    </location>
</feature>
<dbReference type="InterPro" id="IPR045072">
    <property type="entry name" value="MKRN-like"/>
</dbReference>
<dbReference type="PROSITE" id="PS50103">
    <property type="entry name" value="ZF_C3H1"/>
    <property type="match status" value="2"/>
</dbReference>
<accession>A0AAN8EJM2</accession>
<sequence>MPIPQGNGGPRERNGSLMGGQQQYDMGKSPPNPLSNKNTKHVPCKFFRQGQCQAGAACPFLHTLDPMSHQAPCKYFVKGNCKFGAKCALAHYLPNGHRITKEDLEAMDQPMNSRQYGRGPSSRYPHTDPALGEPFPNPPANPAYFPDIPFLDDEYEGNPDRAVSAWNTNGRAYDQLPVGSPPTSQFGSPPNDTLSPHRKWPSALNAPLPASYNNSVPHYAKFGPFGSSVPDKFGLGSPPNGNLPQKNAPPARESLARGTAPSSNFTTTPLGASPAQAENSIGQRIMHSARNAPRTRPPMSASVPVNDHFEDRFGVDNDLPFLPSDLHDEVLTPGEKMRRLSRPDRPEQDMSSSFKDRSEGLAIPRRSSNVVGSPPAAGSPSRFRAIFEEQQREKTSNVGVVGSPLRESWMLDGNSTISNRQSMQMSGISQAMARMELNRTDSTESSGLRSNGLRGGYARQISSPGLNSKRIDEEGEPAFFAMDDESRGRINPSGFDGQSTSSRKVSEESNPQNRGIGIKNGNRPVFGYQA</sequence>
<name>A0AAN8EJM2_9EURO</name>
<feature type="region of interest" description="Disordered" evidence="6">
    <location>
        <begin position="179"/>
        <end position="202"/>
    </location>
</feature>
<dbReference type="GO" id="GO:0000209">
    <property type="term" value="P:protein polyubiquitination"/>
    <property type="evidence" value="ECO:0007669"/>
    <property type="project" value="InterPro"/>
</dbReference>
<dbReference type="SMART" id="SM00356">
    <property type="entry name" value="ZnF_C3H1"/>
    <property type="match status" value="2"/>
</dbReference>
<evidence type="ECO:0000256" key="3">
    <source>
        <dbReference type="ARBA" id="ARBA00022771"/>
    </source>
</evidence>
<keyword evidence="4 5" id="KW-0862">Zinc</keyword>
<gene>
    <name evidence="8" type="ORF">OHC33_006049</name>
</gene>
<evidence type="ECO:0000256" key="6">
    <source>
        <dbReference type="SAM" id="MobiDB-lite"/>
    </source>
</evidence>
<keyword evidence="9" id="KW-1185">Reference proteome</keyword>